<feature type="transmembrane region" description="Helical" evidence="2">
    <location>
        <begin position="177"/>
        <end position="196"/>
    </location>
</feature>
<sequence>MAVSLVGHGATAQGALLRLTEGWSGRFAALLLCTALLPNAAVWGAAYALGPGFALGTGHVVSPLSSAPASFLPPFPLLAAVPEAGEGEPVHWVAGVVPVVAGVVVGRVVAGGAVSGERGGTRPGGGRGAVWSPGRTARAAGLAAVLCAAVLTGLAALSGGPLGVDVLASFGPVGWQVGAAALAWLVLVAVPTAVAVRAWRCRTPGVEGTGAGRQREETSGAGAHQARGPRKASLLGRGWLTRIGVARARGVPGEQEAGGRTGAPAAAEALEPPGAPMEPRVAAAPEPPRPVPRRPAGARHRGPPAPHRRSPTSSRTPPSSMTSCTATRARTTPGSNRTASCRPTRPPSRTTTCRASGNTGGTAPHRTRTTSRPVRRRPKPDSP</sequence>
<dbReference type="Pfam" id="PF19877">
    <property type="entry name" value="DUF6350"/>
    <property type="match status" value="1"/>
</dbReference>
<feature type="compositionally biased region" description="Low complexity" evidence="1">
    <location>
        <begin position="337"/>
        <end position="356"/>
    </location>
</feature>
<protein>
    <recommendedName>
        <fullName evidence="5">Integral membrane protein</fullName>
    </recommendedName>
</protein>
<keyword evidence="2" id="KW-1133">Transmembrane helix</keyword>
<feature type="compositionally biased region" description="Basic residues" evidence="1">
    <location>
        <begin position="296"/>
        <end position="310"/>
    </location>
</feature>
<reference evidence="3 4" key="1">
    <citation type="submission" date="2021-04" db="EMBL/GenBank/DDBJ databases">
        <title>Characterization of the biosynthetic gene cluster of new lipopeptides with antitumor activity in the genome of the marine Streptomyces PHM034.</title>
        <authorList>
            <person name="Ceniceros A."/>
            <person name="Canedo L."/>
            <person name="Mendez C."/>
            <person name="Olano C."/>
            <person name="Schleissner C."/>
            <person name="Cuevas C."/>
            <person name="De La Calle F."/>
            <person name="Salas J.A."/>
        </authorList>
    </citation>
    <scope>NUCLEOTIDE SEQUENCE [LARGE SCALE GENOMIC DNA]</scope>
    <source>
        <strain evidence="3 4">PHM034</strain>
    </source>
</reference>
<accession>A0A941J1H5</accession>
<feature type="compositionally biased region" description="Low complexity" evidence="1">
    <location>
        <begin position="311"/>
        <end position="323"/>
    </location>
</feature>
<keyword evidence="2" id="KW-0812">Transmembrane</keyword>
<keyword evidence="2" id="KW-0472">Membrane</keyword>
<feature type="region of interest" description="Disordered" evidence="1">
    <location>
        <begin position="204"/>
        <end position="234"/>
    </location>
</feature>
<proteinExistence type="predicted"/>
<comment type="caution">
    <text evidence="3">The sequence shown here is derived from an EMBL/GenBank/DDBJ whole genome shotgun (WGS) entry which is preliminary data.</text>
</comment>
<evidence type="ECO:0000256" key="2">
    <source>
        <dbReference type="SAM" id="Phobius"/>
    </source>
</evidence>
<feature type="transmembrane region" description="Helical" evidence="2">
    <location>
        <begin position="92"/>
        <end position="115"/>
    </location>
</feature>
<keyword evidence="4" id="KW-1185">Reference proteome</keyword>
<feature type="region of interest" description="Disordered" evidence="1">
    <location>
        <begin position="250"/>
        <end position="383"/>
    </location>
</feature>
<feature type="transmembrane region" description="Helical" evidence="2">
    <location>
        <begin position="27"/>
        <end position="49"/>
    </location>
</feature>
<gene>
    <name evidence="3" type="ORF">KEF29_38610</name>
</gene>
<dbReference type="AlphaFoldDB" id="A0A941J1H5"/>
<evidence type="ECO:0000256" key="1">
    <source>
        <dbReference type="SAM" id="MobiDB-lite"/>
    </source>
</evidence>
<evidence type="ECO:0000313" key="3">
    <source>
        <dbReference type="EMBL" id="MBR8643383.1"/>
    </source>
</evidence>
<feature type="transmembrane region" description="Helical" evidence="2">
    <location>
        <begin position="136"/>
        <end position="157"/>
    </location>
</feature>
<dbReference type="Proteomes" id="UP000682308">
    <property type="component" value="Unassembled WGS sequence"/>
</dbReference>
<evidence type="ECO:0008006" key="5">
    <source>
        <dbReference type="Google" id="ProtNLM"/>
    </source>
</evidence>
<evidence type="ECO:0000313" key="4">
    <source>
        <dbReference type="Proteomes" id="UP000682308"/>
    </source>
</evidence>
<dbReference type="InterPro" id="IPR045931">
    <property type="entry name" value="DUF6350"/>
</dbReference>
<feature type="compositionally biased region" description="Low complexity" evidence="1">
    <location>
        <begin position="262"/>
        <end position="284"/>
    </location>
</feature>
<organism evidence="3 4">
    <name type="scientific">Streptomyces tuirus</name>
    <dbReference type="NCBI Taxonomy" id="68278"/>
    <lineage>
        <taxon>Bacteria</taxon>
        <taxon>Bacillati</taxon>
        <taxon>Actinomycetota</taxon>
        <taxon>Actinomycetes</taxon>
        <taxon>Kitasatosporales</taxon>
        <taxon>Streptomycetaceae</taxon>
        <taxon>Streptomyces</taxon>
    </lineage>
</organism>
<feature type="compositionally biased region" description="Basic residues" evidence="1">
    <location>
        <begin position="365"/>
        <end position="383"/>
    </location>
</feature>
<feature type="compositionally biased region" description="Polar residues" evidence="1">
    <location>
        <begin position="324"/>
        <end position="336"/>
    </location>
</feature>
<name>A0A941J1H5_9ACTN</name>
<dbReference type="EMBL" id="JAGTPG010000002">
    <property type="protein sequence ID" value="MBR8643383.1"/>
    <property type="molecule type" value="Genomic_DNA"/>
</dbReference>